<organism evidence="1 2">
    <name type="scientific">Nostoc spongiaeforme FACHB-130</name>
    <dbReference type="NCBI Taxonomy" id="1357510"/>
    <lineage>
        <taxon>Bacteria</taxon>
        <taxon>Bacillati</taxon>
        <taxon>Cyanobacteriota</taxon>
        <taxon>Cyanophyceae</taxon>
        <taxon>Nostocales</taxon>
        <taxon>Nostocaceae</taxon>
        <taxon>Nostoc</taxon>
    </lineage>
</organism>
<accession>A0ABR8FZY3</accession>
<dbReference type="InterPro" id="IPR010982">
    <property type="entry name" value="Lambda_DNA-bd_dom_sf"/>
</dbReference>
<dbReference type="CDD" id="cd00093">
    <property type="entry name" value="HTH_XRE"/>
    <property type="match status" value="1"/>
</dbReference>
<evidence type="ECO:0000313" key="2">
    <source>
        <dbReference type="Proteomes" id="UP000603457"/>
    </source>
</evidence>
<dbReference type="InterPro" id="IPR001387">
    <property type="entry name" value="Cro/C1-type_HTH"/>
</dbReference>
<gene>
    <name evidence="1" type="ORF">H6G74_19620</name>
</gene>
<protein>
    <submittedName>
        <fullName evidence="1">XRE family transcriptional regulator</fullName>
    </submittedName>
</protein>
<keyword evidence="2" id="KW-1185">Reference proteome</keyword>
<comment type="caution">
    <text evidence="1">The sequence shown here is derived from an EMBL/GenBank/DDBJ whole genome shotgun (WGS) entry which is preliminary data.</text>
</comment>
<sequence length="108" mass="12803">MNDSEVGYDYQQVLKLLKFMRSIRCNTLHPRDFIEKYQLTQAQLAELLGVSIQLVKTWFARENPRQPEQRYLDRLAEIDALLEIKKVIDEKIPPHLQALFNLNNKFNS</sequence>
<dbReference type="SUPFAM" id="SSF47413">
    <property type="entry name" value="lambda repressor-like DNA-binding domains"/>
    <property type="match status" value="1"/>
</dbReference>
<evidence type="ECO:0000313" key="1">
    <source>
        <dbReference type="EMBL" id="MBD2596524.1"/>
    </source>
</evidence>
<dbReference type="Gene3D" id="1.10.260.40">
    <property type="entry name" value="lambda repressor-like DNA-binding domains"/>
    <property type="match status" value="1"/>
</dbReference>
<dbReference type="EMBL" id="JACJTB010000028">
    <property type="protein sequence ID" value="MBD2596524.1"/>
    <property type="molecule type" value="Genomic_DNA"/>
</dbReference>
<dbReference type="RefSeq" id="WP_190594470.1">
    <property type="nucleotide sequence ID" value="NZ_JACJTB010000028.1"/>
</dbReference>
<proteinExistence type="predicted"/>
<dbReference type="Proteomes" id="UP000603457">
    <property type="component" value="Unassembled WGS sequence"/>
</dbReference>
<reference evidence="1 2" key="1">
    <citation type="journal article" date="2020" name="ISME J.">
        <title>Comparative genomics reveals insights into cyanobacterial evolution and habitat adaptation.</title>
        <authorList>
            <person name="Chen M.Y."/>
            <person name="Teng W.K."/>
            <person name="Zhao L."/>
            <person name="Hu C.X."/>
            <person name="Zhou Y.K."/>
            <person name="Han B.P."/>
            <person name="Song L.R."/>
            <person name="Shu W.S."/>
        </authorList>
    </citation>
    <scope>NUCLEOTIDE SEQUENCE [LARGE SCALE GENOMIC DNA]</scope>
    <source>
        <strain evidence="1 2">FACHB-130</strain>
    </source>
</reference>
<name>A0ABR8FZY3_9NOSO</name>